<dbReference type="AlphaFoldDB" id="A0A3N4HKL9"/>
<dbReference type="InterPro" id="IPR000387">
    <property type="entry name" value="Tyr_Pase_dom"/>
</dbReference>
<dbReference type="PROSITE" id="PS00383">
    <property type="entry name" value="TYR_PHOSPHATASE_1"/>
    <property type="match status" value="1"/>
</dbReference>
<evidence type="ECO:0000313" key="2">
    <source>
        <dbReference type="EMBL" id="RPA74395.1"/>
    </source>
</evidence>
<dbReference type="InterPro" id="IPR016130">
    <property type="entry name" value="Tyr_Pase_AS"/>
</dbReference>
<dbReference type="InterPro" id="IPR026893">
    <property type="entry name" value="Tyr/Ser_Pase_IphP-type"/>
</dbReference>
<dbReference type="Pfam" id="PF13350">
    <property type="entry name" value="Y_phosphatase3"/>
    <property type="match status" value="1"/>
</dbReference>
<name>A0A3N4HKL9_ASCIM</name>
<organism evidence="2 3">
    <name type="scientific">Ascobolus immersus RN42</name>
    <dbReference type="NCBI Taxonomy" id="1160509"/>
    <lineage>
        <taxon>Eukaryota</taxon>
        <taxon>Fungi</taxon>
        <taxon>Dikarya</taxon>
        <taxon>Ascomycota</taxon>
        <taxon>Pezizomycotina</taxon>
        <taxon>Pezizomycetes</taxon>
        <taxon>Pezizales</taxon>
        <taxon>Ascobolaceae</taxon>
        <taxon>Ascobolus</taxon>
    </lineage>
</organism>
<sequence length="321" mass="35771">MAVLGHLETGLPNRNALIDASNGTHLSHLANPPWHHVPGVNNFRELIDYPLAVDAQPTLSCATPRSFRQGIVYRSAEPSKITAEGVKKLRDELGIRKVFDLRSERELKKLEAHKMGKIEIEGVQREFVPVFGEEGYAPDILSQRYADYCSGDLSRAYRSILLSAGPAYTHILRHLLENPSSPILLHCTAGKDRTGVFCALLLLLAGVDNDTITLEYSLTTIGLDNIRETILGYLQVTKPNQHQGCHEEIGRTGAENMMSSKRECMKRTLELLEDEFGGVRGYLKSICGFNDDEVDRLRDNLVSDKAGVDTALIEQMLHLKH</sequence>
<feature type="domain" description="Tyrosine specific protein phosphatases" evidence="1">
    <location>
        <begin position="166"/>
        <end position="221"/>
    </location>
</feature>
<dbReference type="InterPro" id="IPR029021">
    <property type="entry name" value="Prot-tyrosine_phosphatase-like"/>
</dbReference>
<protein>
    <recommendedName>
        <fullName evidence="1">Tyrosine specific protein phosphatases domain-containing protein</fullName>
    </recommendedName>
</protein>
<dbReference type="OrthoDB" id="449382at2759"/>
<keyword evidence="3" id="KW-1185">Reference proteome</keyword>
<proteinExistence type="predicted"/>
<dbReference type="Proteomes" id="UP000275078">
    <property type="component" value="Unassembled WGS sequence"/>
</dbReference>
<dbReference type="PANTHER" id="PTHR31126:SF1">
    <property type="entry name" value="TYROSINE SPECIFIC PROTEIN PHOSPHATASES DOMAIN-CONTAINING PROTEIN"/>
    <property type="match status" value="1"/>
</dbReference>
<dbReference type="SUPFAM" id="SSF52799">
    <property type="entry name" value="(Phosphotyrosine protein) phosphatases II"/>
    <property type="match status" value="1"/>
</dbReference>
<gene>
    <name evidence="2" type="ORF">BJ508DRAFT_215407</name>
</gene>
<dbReference type="GO" id="GO:0004721">
    <property type="term" value="F:phosphoprotein phosphatase activity"/>
    <property type="evidence" value="ECO:0007669"/>
    <property type="project" value="InterPro"/>
</dbReference>
<dbReference type="EMBL" id="ML119791">
    <property type="protein sequence ID" value="RPA74395.1"/>
    <property type="molecule type" value="Genomic_DNA"/>
</dbReference>
<dbReference type="Gene3D" id="3.90.190.10">
    <property type="entry name" value="Protein tyrosine phosphatase superfamily"/>
    <property type="match status" value="1"/>
</dbReference>
<dbReference type="PROSITE" id="PS50056">
    <property type="entry name" value="TYR_PHOSPHATASE_2"/>
    <property type="match status" value="1"/>
</dbReference>
<dbReference type="PANTHER" id="PTHR31126">
    <property type="entry name" value="TYROSINE-PROTEIN PHOSPHATASE"/>
    <property type="match status" value="1"/>
</dbReference>
<accession>A0A3N4HKL9</accession>
<dbReference type="STRING" id="1160509.A0A3N4HKL9"/>
<evidence type="ECO:0000313" key="3">
    <source>
        <dbReference type="Proteomes" id="UP000275078"/>
    </source>
</evidence>
<reference evidence="2 3" key="1">
    <citation type="journal article" date="2018" name="Nat. Ecol. Evol.">
        <title>Pezizomycetes genomes reveal the molecular basis of ectomycorrhizal truffle lifestyle.</title>
        <authorList>
            <person name="Murat C."/>
            <person name="Payen T."/>
            <person name="Noel B."/>
            <person name="Kuo A."/>
            <person name="Morin E."/>
            <person name="Chen J."/>
            <person name="Kohler A."/>
            <person name="Krizsan K."/>
            <person name="Balestrini R."/>
            <person name="Da Silva C."/>
            <person name="Montanini B."/>
            <person name="Hainaut M."/>
            <person name="Levati E."/>
            <person name="Barry K.W."/>
            <person name="Belfiori B."/>
            <person name="Cichocki N."/>
            <person name="Clum A."/>
            <person name="Dockter R.B."/>
            <person name="Fauchery L."/>
            <person name="Guy J."/>
            <person name="Iotti M."/>
            <person name="Le Tacon F."/>
            <person name="Lindquist E.A."/>
            <person name="Lipzen A."/>
            <person name="Malagnac F."/>
            <person name="Mello A."/>
            <person name="Molinier V."/>
            <person name="Miyauchi S."/>
            <person name="Poulain J."/>
            <person name="Riccioni C."/>
            <person name="Rubini A."/>
            <person name="Sitrit Y."/>
            <person name="Splivallo R."/>
            <person name="Traeger S."/>
            <person name="Wang M."/>
            <person name="Zifcakova L."/>
            <person name="Wipf D."/>
            <person name="Zambonelli A."/>
            <person name="Paolocci F."/>
            <person name="Nowrousian M."/>
            <person name="Ottonello S."/>
            <person name="Baldrian P."/>
            <person name="Spatafora J.W."/>
            <person name="Henrissat B."/>
            <person name="Nagy L.G."/>
            <person name="Aury J.M."/>
            <person name="Wincker P."/>
            <person name="Grigoriev I.V."/>
            <person name="Bonfante P."/>
            <person name="Martin F.M."/>
        </authorList>
    </citation>
    <scope>NUCLEOTIDE SEQUENCE [LARGE SCALE GENOMIC DNA]</scope>
    <source>
        <strain evidence="2 3">RN42</strain>
    </source>
</reference>
<evidence type="ECO:0000259" key="1">
    <source>
        <dbReference type="PROSITE" id="PS50056"/>
    </source>
</evidence>